<dbReference type="PANTHER" id="PTHR43285">
    <property type="entry name" value="ANTHRANILATE PHOSPHORIBOSYLTRANSFERASE"/>
    <property type="match status" value="1"/>
</dbReference>
<comment type="caution">
    <text evidence="5">Lacks conserved residue(s) required for the propagation of feature annotation.</text>
</comment>
<keyword evidence="4 5" id="KW-0057">Aromatic amino acid biosynthesis</keyword>
<comment type="catalytic activity">
    <reaction evidence="5">
        <text>N-(5-phospho-beta-D-ribosyl)anthranilate + diphosphate = 5-phospho-alpha-D-ribose 1-diphosphate + anthranilate</text>
        <dbReference type="Rhea" id="RHEA:11768"/>
        <dbReference type="ChEBI" id="CHEBI:16567"/>
        <dbReference type="ChEBI" id="CHEBI:18277"/>
        <dbReference type="ChEBI" id="CHEBI:33019"/>
        <dbReference type="ChEBI" id="CHEBI:58017"/>
        <dbReference type="EC" id="2.4.2.18"/>
    </reaction>
</comment>
<accession>A0ABU2S593</accession>
<dbReference type="SUPFAM" id="SSF52418">
    <property type="entry name" value="Nucleoside phosphorylase/phosphoribosyltransferase catalytic domain"/>
    <property type="match status" value="1"/>
</dbReference>
<dbReference type="InterPro" id="IPR036320">
    <property type="entry name" value="Glycosyl_Trfase_fam3_N_dom_sf"/>
</dbReference>
<organism evidence="9 10">
    <name type="scientific">Streptomyces johnsoniae</name>
    <dbReference type="NCBI Taxonomy" id="3075532"/>
    <lineage>
        <taxon>Bacteria</taxon>
        <taxon>Bacillati</taxon>
        <taxon>Actinomycetota</taxon>
        <taxon>Actinomycetes</taxon>
        <taxon>Kitasatosporales</taxon>
        <taxon>Streptomycetaceae</taxon>
        <taxon>Streptomyces</taxon>
    </lineage>
</organism>
<evidence type="ECO:0000313" key="10">
    <source>
        <dbReference type="Proteomes" id="UP001183615"/>
    </source>
</evidence>
<evidence type="ECO:0000259" key="7">
    <source>
        <dbReference type="Pfam" id="PF00591"/>
    </source>
</evidence>
<proteinExistence type="inferred from homology"/>
<name>A0ABU2S593_9ACTN</name>
<dbReference type="HAMAP" id="MF_00211">
    <property type="entry name" value="TrpD"/>
    <property type="match status" value="1"/>
</dbReference>
<comment type="similarity">
    <text evidence="5">Belongs to the anthranilate phosphoribosyltransferase family.</text>
</comment>
<dbReference type="InterPro" id="IPR017459">
    <property type="entry name" value="Glycosyl_Trfase_fam3_N_dom"/>
</dbReference>
<sequence length="392" mass="40528">MLSWARSFAARVCPHGSRPTGTALRPARPPADSPGVIPMSVVTPAGGSPAAARTWPDVLSTLIAGRDLTTDEAAWAMDRIMSGEATDVQIAGFAVALRAKGETVDEVSGLVRTMYEHANLIEVPGPTVDIVGTGGDRARTVNISTMSAIVVAGTGATVVKHGNRAASSASGASDVLGELGVSLDLTPQRVAEVAVEAGITFCFAVKFHPALRHVASARRELGVPTPFNFLGPLTNPARVAAQATGVADARMAPIMAGVLAERGASALIFRGDDGLDELTITATSTVWTVRDGKVREQSFDPRDVGLSLAPVEALRGADAAYNAEVARRLLDGETGPVRDAVLLNSAAALVALDQQDAPLPDQLAAGMARAARSIDSGAARAALERWVTATHR</sequence>
<feature type="binding site" evidence="5">
    <location>
        <position position="132"/>
    </location>
    <ligand>
        <name>5-phospho-alpha-D-ribose 1-diphosphate</name>
        <dbReference type="ChEBI" id="CHEBI:58017"/>
    </ligand>
</feature>
<dbReference type="Gene3D" id="1.20.970.10">
    <property type="entry name" value="Transferase, Pyrimidine Nucleoside Phosphorylase, Chain C"/>
    <property type="match status" value="1"/>
</dbReference>
<dbReference type="EC" id="2.4.2.18" evidence="5"/>
<dbReference type="Proteomes" id="UP001183615">
    <property type="component" value="Unassembled WGS sequence"/>
</dbReference>
<keyword evidence="10" id="KW-1185">Reference proteome</keyword>
<evidence type="ECO:0000259" key="8">
    <source>
        <dbReference type="Pfam" id="PF02885"/>
    </source>
</evidence>
<evidence type="ECO:0000313" key="9">
    <source>
        <dbReference type="EMBL" id="MDT0444082.1"/>
    </source>
</evidence>
<gene>
    <name evidence="5 9" type="primary">trpD</name>
    <name evidence="9" type="ORF">RM779_15980</name>
</gene>
<protein>
    <recommendedName>
        <fullName evidence="5">Anthranilate phosphoribosyltransferase</fullName>
        <ecNumber evidence="5">2.4.2.18</ecNumber>
    </recommendedName>
</protein>
<keyword evidence="3 5" id="KW-0822">Tryptophan biosynthesis</keyword>
<keyword evidence="5" id="KW-0479">Metal-binding</keyword>
<feature type="domain" description="Glycosyl transferase family 3" evidence="7">
    <location>
        <begin position="126"/>
        <end position="379"/>
    </location>
</feature>
<dbReference type="GO" id="GO:0004048">
    <property type="term" value="F:anthranilate phosphoribosyltransferase activity"/>
    <property type="evidence" value="ECO:0007669"/>
    <property type="project" value="UniProtKB-EC"/>
</dbReference>
<feature type="binding site" evidence="5">
    <location>
        <begin position="142"/>
        <end position="145"/>
    </location>
    <ligand>
        <name>5-phospho-alpha-D-ribose 1-diphosphate</name>
        <dbReference type="ChEBI" id="CHEBI:58017"/>
    </ligand>
</feature>
<dbReference type="NCBIfam" id="TIGR01245">
    <property type="entry name" value="trpD"/>
    <property type="match status" value="1"/>
</dbReference>
<keyword evidence="5" id="KW-0028">Amino-acid biosynthesis</keyword>
<reference evidence="10" key="1">
    <citation type="submission" date="2023-07" db="EMBL/GenBank/DDBJ databases">
        <title>30 novel species of actinomycetes from the DSMZ collection.</title>
        <authorList>
            <person name="Nouioui I."/>
        </authorList>
    </citation>
    <scope>NUCLEOTIDE SEQUENCE [LARGE SCALE GENOMIC DNA]</scope>
    <source>
        <strain evidence="10">DSM 41886</strain>
    </source>
</reference>
<comment type="pathway">
    <text evidence="5">Amino-acid biosynthesis; L-tryptophan biosynthesis; L-tryptophan from chorismate: step 2/5.</text>
</comment>
<evidence type="ECO:0000256" key="2">
    <source>
        <dbReference type="ARBA" id="ARBA00022679"/>
    </source>
</evidence>
<dbReference type="Pfam" id="PF02885">
    <property type="entry name" value="Glycos_trans_3N"/>
    <property type="match status" value="1"/>
</dbReference>
<dbReference type="RefSeq" id="WP_311618569.1">
    <property type="nucleotide sequence ID" value="NZ_JAVREV010000008.1"/>
</dbReference>
<evidence type="ECO:0000256" key="3">
    <source>
        <dbReference type="ARBA" id="ARBA00022822"/>
    </source>
</evidence>
<feature type="binding site" evidence="5">
    <location>
        <position position="163"/>
    </location>
    <ligand>
        <name>anthranilate</name>
        <dbReference type="ChEBI" id="CHEBI:16567"/>
        <label>1</label>
    </ligand>
</feature>
<feature type="binding site" evidence="5">
    <location>
        <position position="218"/>
    </location>
    <ligand>
        <name>anthranilate</name>
        <dbReference type="ChEBI" id="CHEBI:16567"/>
        <label>2</label>
    </ligand>
</feature>
<dbReference type="PANTHER" id="PTHR43285:SF2">
    <property type="entry name" value="ANTHRANILATE PHOSPHORIBOSYLTRANSFERASE"/>
    <property type="match status" value="1"/>
</dbReference>
<feature type="domain" description="Glycosyl transferase family 3 N-terminal" evidence="8">
    <location>
        <begin position="57"/>
        <end position="118"/>
    </location>
</feature>
<comment type="function">
    <text evidence="5">Catalyzes the transfer of the phosphoribosyl group of 5-phosphorylribose-1-pyrophosphate (PRPP) to anthranilate to yield N-(5'-phosphoribosyl)-anthranilate (PRA).</text>
</comment>
<feature type="region of interest" description="Disordered" evidence="6">
    <location>
        <begin position="15"/>
        <end position="34"/>
    </location>
</feature>
<feature type="binding site" evidence="5">
    <location>
        <position position="172"/>
    </location>
    <ligand>
        <name>5-phospho-alpha-D-ribose 1-diphosphate</name>
        <dbReference type="ChEBI" id="CHEBI:58017"/>
    </ligand>
</feature>
<keyword evidence="1 5" id="KW-0328">Glycosyltransferase</keyword>
<feature type="binding site" evidence="5">
    <location>
        <position position="277"/>
    </location>
    <ligand>
        <name>Mg(2+)</name>
        <dbReference type="ChEBI" id="CHEBI:18420"/>
        <label>1</label>
    </ligand>
</feature>
<feature type="binding site" evidence="5">
    <location>
        <position position="277"/>
    </location>
    <ligand>
        <name>Mg(2+)</name>
        <dbReference type="ChEBI" id="CHEBI:18420"/>
        <label>2</label>
    </ligand>
</feature>
<evidence type="ECO:0000256" key="4">
    <source>
        <dbReference type="ARBA" id="ARBA00023141"/>
    </source>
</evidence>
<feature type="binding site" evidence="5">
    <location>
        <begin position="160"/>
        <end position="168"/>
    </location>
    <ligand>
        <name>5-phospho-alpha-D-ribose 1-diphosphate</name>
        <dbReference type="ChEBI" id="CHEBI:58017"/>
    </ligand>
</feature>
<feature type="binding site" evidence="5">
    <location>
        <position position="140"/>
    </location>
    <ligand>
        <name>5-phospho-alpha-D-ribose 1-diphosphate</name>
        <dbReference type="ChEBI" id="CHEBI:58017"/>
    </ligand>
</feature>
<dbReference type="InterPro" id="IPR000312">
    <property type="entry name" value="Glycosyl_Trfase_fam3"/>
</dbReference>
<evidence type="ECO:0000256" key="1">
    <source>
        <dbReference type="ARBA" id="ARBA00022676"/>
    </source>
</evidence>
<feature type="binding site" evidence="5">
    <location>
        <position position="144"/>
    </location>
    <ligand>
        <name>Mg(2+)</name>
        <dbReference type="ChEBI" id="CHEBI:18420"/>
        <label>1</label>
    </ligand>
</feature>
<comment type="caution">
    <text evidence="9">The sequence shown here is derived from an EMBL/GenBank/DDBJ whole genome shotgun (WGS) entry which is preliminary data.</text>
</comment>
<comment type="subunit">
    <text evidence="5">Homodimer.</text>
</comment>
<dbReference type="Gene3D" id="3.40.1030.10">
    <property type="entry name" value="Nucleoside phosphorylase/phosphoribosyltransferase catalytic domain"/>
    <property type="match status" value="1"/>
</dbReference>
<dbReference type="SUPFAM" id="SSF47648">
    <property type="entry name" value="Nucleoside phosphorylase/phosphoribosyltransferase N-terminal domain"/>
    <property type="match status" value="1"/>
</dbReference>
<keyword evidence="2 5" id="KW-0808">Transferase</keyword>
<feature type="binding site" evidence="5">
    <location>
        <position position="132"/>
    </location>
    <ligand>
        <name>anthranilate</name>
        <dbReference type="ChEBI" id="CHEBI:16567"/>
        <label>1</label>
    </ligand>
</feature>
<dbReference type="Pfam" id="PF00591">
    <property type="entry name" value="Glycos_transf_3"/>
    <property type="match status" value="1"/>
</dbReference>
<dbReference type="InterPro" id="IPR035902">
    <property type="entry name" value="Nuc_phospho_transferase"/>
</dbReference>
<keyword evidence="5" id="KW-0460">Magnesium</keyword>
<evidence type="ECO:0000256" key="6">
    <source>
        <dbReference type="SAM" id="MobiDB-lite"/>
    </source>
</evidence>
<feature type="binding site" evidence="5">
    <location>
        <begin position="135"/>
        <end position="136"/>
    </location>
    <ligand>
        <name>5-phospho-alpha-D-ribose 1-diphosphate</name>
        <dbReference type="ChEBI" id="CHEBI:58017"/>
    </ligand>
</feature>
<feature type="binding site" evidence="5">
    <location>
        <position position="276"/>
    </location>
    <ligand>
        <name>Mg(2+)</name>
        <dbReference type="ChEBI" id="CHEBI:18420"/>
        <label>2</label>
    </ligand>
</feature>
<dbReference type="InterPro" id="IPR005940">
    <property type="entry name" value="Anthranilate_Pribosyl_Tfrase"/>
</dbReference>
<comment type="cofactor">
    <cofactor evidence="5">
        <name>Mg(2+)</name>
        <dbReference type="ChEBI" id="CHEBI:18420"/>
    </cofactor>
    <text evidence="5">Binds 2 magnesium ions per monomer.</text>
</comment>
<evidence type="ECO:0000256" key="5">
    <source>
        <dbReference type="HAMAP-Rule" id="MF_00211"/>
    </source>
</evidence>
<dbReference type="EMBL" id="JAVREV010000008">
    <property type="protein sequence ID" value="MDT0444082.1"/>
    <property type="molecule type" value="Genomic_DNA"/>
</dbReference>